<protein>
    <submittedName>
        <fullName evidence="2">DDE-domain-containing</fullName>
    </submittedName>
</protein>
<feature type="domain" description="DDE-1" evidence="1">
    <location>
        <begin position="115"/>
        <end position="281"/>
    </location>
</feature>
<dbReference type="Proteomes" id="UP000217199">
    <property type="component" value="Unassembled WGS sequence"/>
</dbReference>
<dbReference type="PANTHER" id="PTHR19303:SF73">
    <property type="entry name" value="PROTEIN PDC2"/>
    <property type="match status" value="1"/>
</dbReference>
<dbReference type="GO" id="GO:0005634">
    <property type="term" value="C:nucleus"/>
    <property type="evidence" value="ECO:0007669"/>
    <property type="project" value="TreeGrafter"/>
</dbReference>
<sequence length="298" mass="34684">MREELTKRADETPMSLSRKRPHIVTNPVIELALIKWQRYMEFEQKEIVTGPILVAKREYFENEFNVPKEKWLLGSGWYSPEDRFNLDETGLFAFAPPDCGLASQQMHEKKKDKFRLTLVFAYNATGTEKEEILFIGYSKKPRCFGKISPIAQGFQYRNNKSAWMTSYLFEEYLKTWDMKLRRNSRHIILLVDNFQGHVVATPLTNIHLEFFAPNMTSFIQPLDAGIIRCFKALYQKAFCERTIDQDIAGERDIYKITLLEAILMAQKAWKGVSMTTIENCWKHTQMSAMTSASTCISQ</sequence>
<dbReference type="InterPro" id="IPR050863">
    <property type="entry name" value="CenT-Element_Derived"/>
</dbReference>
<dbReference type="EMBL" id="NBII01000001">
    <property type="protein sequence ID" value="PAV23035.1"/>
    <property type="molecule type" value="Genomic_DNA"/>
</dbReference>
<dbReference type="InParanoid" id="A0A286UU89"/>
<accession>A0A286UU89</accession>
<dbReference type="Pfam" id="PF03184">
    <property type="entry name" value="DDE_1"/>
    <property type="match status" value="1"/>
</dbReference>
<keyword evidence="3" id="KW-1185">Reference proteome</keyword>
<dbReference type="STRING" id="2282107.A0A286UU89"/>
<comment type="caution">
    <text evidence="2">The sequence shown here is derived from an EMBL/GenBank/DDBJ whole genome shotgun (WGS) entry which is preliminary data.</text>
</comment>
<dbReference type="PANTHER" id="PTHR19303">
    <property type="entry name" value="TRANSPOSON"/>
    <property type="match status" value="1"/>
</dbReference>
<gene>
    <name evidence="2" type="ORF">PNOK_0010200</name>
</gene>
<reference evidence="2 3" key="1">
    <citation type="journal article" date="2017" name="Mol. Ecol.">
        <title>Comparative and population genomic landscape of Phellinus noxius: A hypervariable fungus causing root rot in trees.</title>
        <authorList>
            <person name="Chung C.L."/>
            <person name="Lee T.J."/>
            <person name="Akiba M."/>
            <person name="Lee H.H."/>
            <person name="Kuo T.H."/>
            <person name="Liu D."/>
            <person name="Ke H.M."/>
            <person name="Yokoi T."/>
            <person name="Roa M.B."/>
            <person name="Lu M.J."/>
            <person name="Chang Y.Y."/>
            <person name="Ann P.J."/>
            <person name="Tsai J.N."/>
            <person name="Chen C.Y."/>
            <person name="Tzean S.S."/>
            <person name="Ota Y."/>
            <person name="Hattori T."/>
            <person name="Sahashi N."/>
            <person name="Liou R.F."/>
            <person name="Kikuchi T."/>
            <person name="Tsai I.J."/>
        </authorList>
    </citation>
    <scope>NUCLEOTIDE SEQUENCE [LARGE SCALE GENOMIC DNA]</scope>
    <source>
        <strain evidence="2 3">FFPRI411160</strain>
    </source>
</reference>
<evidence type="ECO:0000313" key="3">
    <source>
        <dbReference type="Proteomes" id="UP000217199"/>
    </source>
</evidence>
<dbReference type="InterPro" id="IPR004875">
    <property type="entry name" value="DDE_SF_endonuclease_dom"/>
</dbReference>
<dbReference type="AlphaFoldDB" id="A0A286UU89"/>
<evidence type="ECO:0000259" key="1">
    <source>
        <dbReference type="Pfam" id="PF03184"/>
    </source>
</evidence>
<dbReference type="GO" id="GO:0003677">
    <property type="term" value="F:DNA binding"/>
    <property type="evidence" value="ECO:0007669"/>
    <property type="project" value="TreeGrafter"/>
</dbReference>
<organism evidence="2 3">
    <name type="scientific">Pyrrhoderma noxium</name>
    <dbReference type="NCBI Taxonomy" id="2282107"/>
    <lineage>
        <taxon>Eukaryota</taxon>
        <taxon>Fungi</taxon>
        <taxon>Dikarya</taxon>
        <taxon>Basidiomycota</taxon>
        <taxon>Agaricomycotina</taxon>
        <taxon>Agaricomycetes</taxon>
        <taxon>Hymenochaetales</taxon>
        <taxon>Hymenochaetaceae</taxon>
        <taxon>Pyrrhoderma</taxon>
    </lineage>
</organism>
<dbReference type="FunCoup" id="A0A286UU89">
    <property type="interactions" value="173"/>
</dbReference>
<name>A0A286UU89_9AGAM</name>
<dbReference type="OrthoDB" id="162969at2759"/>
<proteinExistence type="predicted"/>
<evidence type="ECO:0000313" key="2">
    <source>
        <dbReference type="EMBL" id="PAV23035.1"/>
    </source>
</evidence>